<dbReference type="EC" id="1.-.-.-" evidence="6"/>
<keyword evidence="2 6" id="KW-0285">Flavoprotein</keyword>
<dbReference type="GO" id="GO:0050660">
    <property type="term" value="F:flavin adenine dinucleotide binding"/>
    <property type="evidence" value="ECO:0007669"/>
    <property type="project" value="InterPro"/>
</dbReference>
<accession>A0A6I9UPS2</accession>
<evidence type="ECO:0000313" key="9">
    <source>
        <dbReference type="RefSeq" id="XP_011100566.1"/>
    </source>
</evidence>
<keyword evidence="7" id="KW-0812">Transmembrane</keyword>
<keyword evidence="7" id="KW-1133">Transmembrane helix</keyword>
<dbReference type="PIRSF" id="PIRSF000332">
    <property type="entry name" value="FMO"/>
    <property type="match status" value="1"/>
</dbReference>
<dbReference type="FunFam" id="3.50.50.60:FF:000403">
    <property type="entry name" value="Flavin-containing monooxygenase"/>
    <property type="match status" value="1"/>
</dbReference>
<evidence type="ECO:0000256" key="2">
    <source>
        <dbReference type="ARBA" id="ARBA00022630"/>
    </source>
</evidence>
<dbReference type="SUPFAM" id="SSF51905">
    <property type="entry name" value="FAD/NAD(P)-binding domain"/>
    <property type="match status" value="2"/>
</dbReference>
<dbReference type="InterPro" id="IPR020946">
    <property type="entry name" value="Flavin_mOase-like"/>
</dbReference>
<dbReference type="OrthoDB" id="66881at2759"/>
<dbReference type="GeneID" id="105178729"/>
<sequence>MSSRQANEERRIAIIGAGISGLLACKHAIMKGFKPIVFETQNNIGGVWSNTIHSTKLQSPKDYFQFSDFPWPESVSETFPDHNQVLDYITSYARHFDLFPLINFNSKVVGINYVSSEDTSFWSMWGGSGEPFSAHGKWDVVVQDARRAVEEPKVYQVEFVILCIGKFSELPNVPQFPRSKGANVFNGEVIHSMDYAAMGKVEADKFVENKRVTVVGFRKSALDIAAQIATTNGAKYPCTLLFRRVHWTASENLVRFTFRNLNRFSELMIHRPHESLILWFLALVLSPLRWIFSKLVECYLKWMYPLEEYDMVPDHSFLRQIRSCMLMVLPQNFYERVKEGSLVLKKSGALGFYENGLVLDNDIETVHLETDVVIFATGYKSDEKISNIFTSIEFQKCITASSAPFYRECIHPRIPQLAILGYSESPATLFTFELRSKWLAHFLAGDFRLPSVRGMEEDVERWEKSRRRYSLDDYKRACVGAQLQIHCNDQLCKDMGCNPRRKKWFFPELFSPYHPSDYADL</sequence>
<dbReference type="PANTHER" id="PTHR23023">
    <property type="entry name" value="DIMETHYLANILINE MONOOXYGENASE"/>
    <property type="match status" value="1"/>
</dbReference>
<evidence type="ECO:0000256" key="3">
    <source>
        <dbReference type="ARBA" id="ARBA00022827"/>
    </source>
</evidence>
<evidence type="ECO:0000313" key="8">
    <source>
        <dbReference type="Proteomes" id="UP000504604"/>
    </source>
</evidence>
<keyword evidence="3 6" id="KW-0274">FAD</keyword>
<dbReference type="Pfam" id="PF00743">
    <property type="entry name" value="FMO-like"/>
    <property type="match status" value="1"/>
</dbReference>
<dbReference type="Gene3D" id="3.50.50.60">
    <property type="entry name" value="FAD/NAD(P)-binding domain"/>
    <property type="match status" value="2"/>
</dbReference>
<dbReference type="AlphaFoldDB" id="A0A6I9UPS2"/>
<dbReference type="KEGG" id="sind:105178729"/>
<comment type="similarity">
    <text evidence="1 6">Belongs to the FMO family.</text>
</comment>
<keyword evidence="7" id="KW-0472">Membrane</keyword>
<evidence type="ECO:0000256" key="1">
    <source>
        <dbReference type="ARBA" id="ARBA00009183"/>
    </source>
</evidence>
<evidence type="ECO:0000256" key="5">
    <source>
        <dbReference type="ARBA" id="ARBA00023002"/>
    </source>
</evidence>
<dbReference type="GO" id="GO:0004499">
    <property type="term" value="F:N,N-dimethylaniline monooxygenase activity"/>
    <property type="evidence" value="ECO:0007669"/>
    <property type="project" value="InterPro"/>
</dbReference>
<dbReference type="InParanoid" id="A0A6I9UPS2"/>
<dbReference type="InterPro" id="IPR036188">
    <property type="entry name" value="FAD/NAD-bd_sf"/>
</dbReference>
<evidence type="ECO:0000256" key="4">
    <source>
        <dbReference type="ARBA" id="ARBA00022857"/>
    </source>
</evidence>
<dbReference type="RefSeq" id="XP_011100566.1">
    <property type="nucleotide sequence ID" value="XM_011102264.2"/>
</dbReference>
<dbReference type="Gramene" id="SIN_1007474.t">
    <property type="protein sequence ID" value="SIN_1007474.t"/>
    <property type="gene ID" value="SIN_1007474"/>
</dbReference>
<keyword evidence="4" id="KW-0521">NADP</keyword>
<evidence type="ECO:0000256" key="7">
    <source>
        <dbReference type="SAM" id="Phobius"/>
    </source>
</evidence>
<keyword evidence="5 6" id="KW-0560">Oxidoreductase</keyword>
<organism evidence="8 9">
    <name type="scientific">Sesamum indicum</name>
    <name type="common">Oriental sesame</name>
    <name type="synonym">Sesamum orientale</name>
    <dbReference type="NCBI Taxonomy" id="4182"/>
    <lineage>
        <taxon>Eukaryota</taxon>
        <taxon>Viridiplantae</taxon>
        <taxon>Streptophyta</taxon>
        <taxon>Embryophyta</taxon>
        <taxon>Tracheophyta</taxon>
        <taxon>Spermatophyta</taxon>
        <taxon>Magnoliopsida</taxon>
        <taxon>eudicotyledons</taxon>
        <taxon>Gunneridae</taxon>
        <taxon>Pentapetalae</taxon>
        <taxon>asterids</taxon>
        <taxon>lamiids</taxon>
        <taxon>Lamiales</taxon>
        <taxon>Pedaliaceae</taxon>
        <taxon>Sesamum</taxon>
    </lineage>
</organism>
<name>A0A6I9UPS2_SESIN</name>
<gene>
    <name evidence="9" type="primary">LOC105178729</name>
</gene>
<evidence type="ECO:0000256" key="6">
    <source>
        <dbReference type="RuleBase" id="RU361177"/>
    </source>
</evidence>
<keyword evidence="6 9" id="KW-0503">Monooxygenase</keyword>
<feature type="transmembrane region" description="Helical" evidence="7">
    <location>
        <begin position="12"/>
        <end position="30"/>
    </location>
</feature>
<dbReference type="FunFam" id="3.50.50.60:FF:000169">
    <property type="entry name" value="Flavin-containing monooxygenase"/>
    <property type="match status" value="1"/>
</dbReference>
<protein>
    <recommendedName>
        <fullName evidence="6">Flavin-containing monooxygenase</fullName>
        <ecNumber evidence="6">1.-.-.-</ecNumber>
    </recommendedName>
</protein>
<comment type="cofactor">
    <cofactor evidence="6">
        <name>FAD</name>
        <dbReference type="ChEBI" id="CHEBI:57692"/>
    </cofactor>
</comment>
<dbReference type="PROSITE" id="PS51257">
    <property type="entry name" value="PROKAR_LIPOPROTEIN"/>
    <property type="match status" value="1"/>
</dbReference>
<dbReference type="InterPro" id="IPR050346">
    <property type="entry name" value="FMO-like"/>
</dbReference>
<dbReference type="Proteomes" id="UP000504604">
    <property type="component" value="Linkage group LG2"/>
</dbReference>
<dbReference type="GO" id="GO:0050661">
    <property type="term" value="F:NADP binding"/>
    <property type="evidence" value="ECO:0007669"/>
    <property type="project" value="InterPro"/>
</dbReference>
<proteinExistence type="inferred from homology"/>
<keyword evidence="8" id="KW-1185">Reference proteome</keyword>
<dbReference type="InterPro" id="IPR000960">
    <property type="entry name" value="Flavin_mOase"/>
</dbReference>
<reference evidence="9" key="1">
    <citation type="submission" date="2025-08" db="UniProtKB">
        <authorList>
            <consortium name="RefSeq"/>
        </authorList>
    </citation>
    <scope>IDENTIFICATION</scope>
</reference>